<feature type="binding site" evidence="11">
    <location>
        <position position="140"/>
    </location>
    <ligand>
        <name>S-adenosyl-L-methionine</name>
        <dbReference type="ChEBI" id="CHEBI:59789"/>
    </ligand>
</feature>
<dbReference type="Pfam" id="PF01728">
    <property type="entry name" value="FtsJ"/>
    <property type="match status" value="1"/>
</dbReference>
<evidence type="ECO:0000313" key="15">
    <source>
        <dbReference type="EMBL" id="MBB6229045.1"/>
    </source>
</evidence>
<dbReference type="InterPro" id="IPR029063">
    <property type="entry name" value="SAM-dependent_MTases_sf"/>
</dbReference>
<evidence type="ECO:0000259" key="14">
    <source>
        <dbReference type="Pfam" id="PF01728"/>
    </source>
</evidence>
<keyword evidence="11" id="KW-0963">Cytoplasm</keyword>
<comment type="subcellular location">
    <subcellularLocation>
        <location evidence="11">Cytoplasm</location>
    </subcellularLocation>
</comment>
<evidence type="ECO:0000256" key="5">
    <source>
        <dbReference type="ARBA" id="ARBA00037569"/>
    </source>
</evidence>
<keyword evidence="3 11" id="KW-0808">Transferase</keyword>
<dbReference type="EC" id="2.1.1.166" evidence="6 11"/>
<feature type="active site" description="Proton acceptor" evidence="11 12">
    <location>
        <position position="180"/>
    </location>
</feature>
<feature type="binding site" evidence="11">
    <location>
        <position position="83"/>
    </location>
    <ligand>
        <name>S-adenosyl-L-methionine</name>
        <dbReference type="ChEBI" id="CHEBI:59789"/>
    </ligand>
</feature>
<evidence type="ECO:0000256" key="6">
    <source>
        <dbReference type="ARBA" id="ARBA00038861"/>
    </source>
</evidence>
<feature type="domain" description="Ribosomal RNA methyltransferase FtsJ" evidence="14">
    <location>
        <begin position="49"/>
        <end position="223"/>
    </location>
</feature>
<feature type="compositionally biased region" description="Basic residues" evidence="13">
    <location>
        <begin position="12"/>
        <end position="25"/>
    </location>
</feature>
<keyword evidence="16" id="KW-1185">Reference proteome</keyword>
<organism evidence="15 16">
    <name type="scientific">Polymorphobacter multimanifer</name>
    <dbReference type="NCBI Taxonomy" id="1070431"/>
    <lineage>
        <taxon>Bacteria</taxon>
        <taxon>Pseudomonadati</taxon>
        <taxon>Pseudomonadota</taxon>
        <taxon>Alphaproteobacteria</taxon>
        <taxon>Sphingomonadales</taxon>
        <taxon>Sphingosinicellaceae</taxon>
        <taxon>Polymorphobacter</taxon>
    </lineage>
</organism>
<evidence type="ECO:0000256" key="1">
    <source>
        <dbReference type="ARBA" id="ARBA00022552"/>
    </source>
</evidence>
<dbReference type="EMBL" id="JACIIV010000030">
    <property type="protein sequence ID" value="MBB6229045.1"/>
    <property type="molecule type" value="Genomic_DNA"/>
</dbReference>
<protein>
    <recommendedName>
        <fullName evidence="7 11">Ribosomal RNA large subunit methyltransferase E</fullName>
        <ecNumber evidence="6 11">2.1.1.166</ecNumber>
    </recommendedName>
    <alternativeName>
        <fullName evidence="9 11">23S rRNA Um2552 methyltransferase</fullName>
    </alternativeName>
    <alternativeName>
        <fullName evidence="8 11">rRNA (uridine-2'-O-)-methyltransferase</fullName>
    </alternativeName>
</protein>
<keyword evidence="2 11" id="KW-0489">Methyltransferase</keyword>
<comment type="function">
    <text evidence="5 11">Specifically methylates the uridine in position 2552 of 23S rRNA at the 2'-O position of the ribose in the fully assembled 50S ribosomal subunit.</text>
</comment>
<dbReference type="AlphaFoldDB" id="A0A841LGX1"/>
<dbReference type="RefSeq" id="WP_184202423.1">
    <property type="nucleotide sequence ID" value="NZ_BMOX01000027.1"/>
</dbReference>
<evidence type="ECO:0000256" key="10">
    <source>
        <dbReference type="ARBA" id="ARBA00048970"/>
    </source>
</evidence>
<feature type="binding site" evidence="11">
    <location>
        <position position="116"/>
    </location>
    <ligand>
        <name>S-adenosyl-L-methionine</name>
        <dbReference type="ChEBI" id="CHEBI:59789"/>
    </ligand>
</feature>
<keyword evidence="1 11" id="KW-0698">rRNA processing</keyword>
<keyword evidence="4 11" id="KW-0949">S-adenosyl-L-methionine</keyword>
<dbReference type="GO" id="GO:0008650">
    <property type="term" value="F:rRNA (uridine-2'-O-)-methyltransferase activity"/>
    <property type="evidence" value="ECO:0007669"/>
    <property type="project" value="UniProtKB-UniRule"/>
</dbReference>
<dbReference type="Proteomes" id="UP000538147">
    <property type="component" value="Unassembled WGS sequence"/>
</dbReference>
<dbReference type="PANTHER" id="PTHR10920:SF18">
    <property type="entry name" value="RRNA METHYLTRANSFERASE 2, MITOCHONDRIAL"/>
    <property type="match status" value="1"/>
</dbReference>
<evidence type="ECO:0000256" key="4">
    <source>
        <dbReference type="ARBA" id="ARBA00022691"/>
    </source>
</evidence>
<evidence type="ECO:0000256" key="7">
    <source>
        <dbReference type="ARBA" id="ARBA00041129"/>
    </source>
</evidence>
<accession>A0A841LGX1</accession>
<dbReference type="PIRSF" id="PIRSF005461">
    <property type="entry name" value="23S_rRNA_mtase"/>
    <property type="match status" value="1"/>
</dbReference>
<dbReference type="HAMAP" id="MF_01547">
    <property type="entry name" value="RNA_methyltr_E"/>
    <property type="match status" value="1"/>
</dbReference>
<sequence length="239" mass="25373">MTTPTGPTGRSRGGKVRVKTAKRRTTSSNQWLERQLNDPYVTAAKAAGYRSRAAFKLKELDEQFNLLGQVERVLDLGAAPGGWCQIVRARRPRAVVVGIDLLPIEPMAGVTFFEKDILDDDAEAVLREALGGAADLVMSDMAANTVGHKATDHLRTMGLIEAGLDMAGRILRPGGAFVAKVLAGGGDGALTALLRKQFLSVKHVKPPASRKGSSEWYVVAQGFKGVAAPPVAESTIEGA</sequence>
<feature type="region of interest" description="Disordered" evidence="13">
    <location>
        <begin position="1"/>
        <end position="28"/>
    </location>
</feature>
<evidence type="ECO:0000256" key="9">
    <source>
        <dbReference type="ARBA" id="ARBA00042745"/>
    </source>
</evidence>
<dbReference type="InterPro" id="IPR002877">
    <property type="entry name" value="RNA_MeTrfase_FtsJ_dom"/>
</dbReference>
<reference evidence="15 16" key="1">
    <citation type="submission" date="2020-08" db="EMBL/GenBank/DDBJ databases">
        <title>Genomic Encyclopedia of Type Strains, Phase IV (KMG-IV): sequencing the most valuable type-strain genomes for metagenomic binning, comparative biology and taxonomic classification.</title>
        <authorList>
            <person name="Goeker M."/>
        </authorList>
    </citation>
    <scope>NUCLEOTIDE SEQUENCE [LARGE SCALE GENOMIC DNA]</scope>
    <source>
        <strain evidence="15 16">DSM 102189</strain>
    </source>
</reference>
<comment type="caution">
    <text evidence="15">The sequence shown here is derived from an EMBL/GenBank/DDBJ whole genome shotgun (WGS) entry which is preliminary data.</text>
</comment>
<dbReference type="InterPro" id="IPR015507">
    <property type="entry name" value="rRNA-MeTfrase_E"/>
</dbReference>
<dbReference type="InterPro" id="IPR050082">
    <property type="entry name" value="RNA_methyltr_RlmE"/>
</dbReference>
<comment type="catalytic activity">
    <reaction evidence="10 11">
        <text>uridine(2552) in 23S rRNA + S-adenosyl-L-methionine = 2'-O-methyluridine(2552) in 23S rRNA + S-adenosyl-L-homocysteine + H(+)</text>
        <dbReference type="Rhea" id="RHEA:42720"/>
        <dbReference type="Rhea" id="RHEA-COMP:10202"/>
        <dbReference type="Rhea" id="RHEA-COMP:10203"/>
        <dbReference type="ChEBI" id="CHEBI:15378"/>
        <dbReference type="ChEBI" id="CHEBI:57856"/>
        <dbReference type="ChEBI" id="CHEBI:59789"/>
        <dbReference type="ChEBI" id="CHEBI:65315"/>
        <dbReference type="ChEBI" id="CHEBI:74478"/>
        <dbReference type="EC" id="2.1.1.166"/>
    </reaction>
</comment>
<gene>
    <name evidence="11" type="primary">rlmE</name>
    <name evidence="11" type="synonym">ftsJ</name>
    <name evidence="11" type="synonym">rrmJ</name>
    <name evidence="15" type="ORF">FHS79_003243</name>
</gene>
<evidence type="ECO:0000313" key="16">
    <source>
        <dbReference type="Proteomes" id="UP000538147"/>
    </source>
</evidence>
<evidence type="ECO:0000256" key="8">
    <source>
        <dbReference type="ARBA" id="ARBA00041995"/>
    </source>
</evidence>
<evidence type="ECO:0000256" key="12">
    <source>
        <dbReference type="PIRSR" id="PIRSR005461-1"/>
    </source>
</evidence>
<dbReference type="SUPFAM" id="SSF53335">
    <property type="entry name" value="S-adenosyl-L-methionine-dependent methyltransferases"/>
    <property type="match status" value="1"/>
</dbReference>
<feature type="compositionally biased region" description="Low complexity" evidence="13">
    <location>
        <begin position="1"/>
        <end position="10"/>
    </location>
</feature>
<dbReference type="Gene3D" id="3.40.50.150">
    <property type="entry name" value="Vaccinia Virus protein VP39"/>
    <property type="match status" value="1"/>
</dbReference>
<evidence type="ECO:0000256" key="11">
    <source>
        <dbReference type="HAMAP-Rule" id="MF_01547"/>
    </source>
</evidence>
<proteinExistence type="inferred from homology"/>
<name>A0A841LGX1_9SPHN</name>
<dbReference type="GO" id="GO:0005737">
    <property type="term" value="C:cytoplasm"/>
    <property type="evidence" value="ECO:0007669"/>
    <property type="project" value="UniProtKB-SubCell"/>
</dbReference>
<feature type="binding site" evidence="11">
    <location>
        <position position="81"/>
    </location>
    <ligand>
        <name>S-adenosyl-L-methionine</name>
        <dbReference type="ChEBI" id="CHEBI:59789"/>
    </ligand>
</feature>
<evidence type="ECO:0000256" key="2">
    <source>
        <dbReference type="ARBA" id="ARBA00022603"/>
    </source>
</evidence>
<evidence type="ECO:0000256" key="13">
    <source>
        <dbReference type="SAM" id="MobiDB-lite"/>
    </source>
</evidence>
<feature type="binding site" evidence="11">
    <location>
        <position position="100"/>
    </location>
    <ligand>
        <name>S-adenosyl-L-methionine</name>
        <dbReference type="ChEBI" id="CHEBI:59789"/>
    </ligand>
</feature>
<evidence type="ECO:0000256" key="3">
    <source>
        <dbReference type="ARBA" id="ARBA00022679"/>
    </source>
</evidence>
<comment type="similarity">
    <text evidence="11">Belongs to the class I-like SAM-binding methyltransferase superfamily. RNA methyltransferase RlmE family.</text>
</comment>
<dbReference type="PANTHER" id="PTHR10920">
    <property type="entry name" value="RIBOSOMAL RNA METHYLTRANSFERASE"/>
    <property type="match status" value="1"/>
</dbReference>